<dbReference type="InterPro" id="IPR014729">
    <property type="entry name" value="Rossmann-like_a/b/a_fold"/>
</dbReference>
<dbReference type="GO" id="GO:0005829">
    <property type="term" value="C:cytosol"/>
    <property type="evidence" value="ECO:0007669"/>
    <property type="project" value="TreeGrafter"/>
</dbReference>
<dbReference type="Pfam" id="PF10288">
    <property type="entry name" value="CTU2"/>
    <property type="match status" value="1"/>
</dbReference>
<dbReference type="SUPFAM" id="SSF52402">
    <property type="entry name" value="Adenine nucleotide alpha hydrolases-like"/>
    <property type="match status" value="1"/>
</dbReference>
<dbReference type="AlphaFoldDB" id="G0QPK4"/>
<accession>G0QPK4</accession>
<evidence type="ECO:0008006" key="5">
    <source>
        <dbReference type="Google" id="ProtNLM"/>
    </source>
</evidence>
<reference evidence="3 4" key="1">
    <citation type="submission" date="2011-07" db="EMBL/GenBank/DDBJ databases">
        <authorList>
            <person name="Coyne R."/>
            <person name="Brami D."/>
            <person name="Johnson J."/>
            <person name="Hostetler J."/>
            <person name="Hannick L."/>
            <person name="Clark T."/>
            <person name="Cassidy-Hanley D."/>
            <person name="Inman J."/>
        </authorList>
    </citation>
    <scope>NUCLEOTIDE SEQUENCE [LARGE SCALE GENOMIC DNA]</scope>
    <source>
        <strain evidence="3 4">G5</strain>
    </source>
</reference>
<dbReference type="OrthoDB" id="25129at2759"/>
<name>G0QPK4_ICHMU</name>
<organism evidence="3 4">
    <name type="scientific">Ichthyophthirius multifiliis</name>
    <name type="common">White spot disease agent</name>
    <name type="synonym">Ich</name>
    <dbReference type="NCBI Taxonomy" id="5932"/>
    <lineage>
        <taxon>Eukaryota</taxon>
        <taxon>Sar</taxon>
        <taxon>Alveolata</taxon>
        <taxon>Ciliophora</taxon>
        <taxon>Intramacronucleata</taxon>
        <taxon>Oligohymenophorea</taxon>
        <taxon>Hymenostomatida</taxon>
        <taxon>Ophryoglenina</taxon>
        <taxon>Ichthyophthirius</taxon>
    </lineage>
</organism>
<dbReference type="Proteomes" id="UP000008983">
    <property type="component" value="Unassembled WGS sequence"/>
</dbReference>
<keyword evidence="1" id="KW-0963">Cytoplasm</keyword>
<gene>
    <name evidence="3" type="ORF">IMG5_068780</name>
</gene>
<dbReference type="InterPro" id="IPR019407">
    <property type="entry name" value="CTU2"/>
</dbReference>
<dbReference type="GO" id="GO:0016783">
    <property type="term" value="F:sulfurtransferase activity"/>
    <property type="evidence" value="ECO:0007669"/>
    <property type="project" value="TreeGrafter"/>
</dbReference>
<dbReference type="GeneID" id="14909019"/>
<evidence type="ECO:0000256" key="2">
    <source>
        <dbReference type="ARBA" id="ARBA00022694"/>
    </source>
</evidence>
<dbReference type="Gene3D" id="3.40.50.620">
    <property type="entry name" value="HUPs"/>
    <property type="match status" value="1"/>
</dbReference>
<proteinExistence type="inferred from homology"/>
<dbReference type="EMBL" id="GL983563">
    <property type="protein sequence ID" value="EGR32855.1"/>
    <property type="molecule type" value="Genomic_DNA"/>
</dbReference>
<dbReference type="PANTHER" id="PTHR20882:SF14">
    <property type="entry name" value="CYTOPLASMIC TRNA 2-THIOLATION PROTEIN 2"/>
    <property type="match status" value="1"/>
</dbReference>
<dbReference type="eggNOG" id="KOG2594">
    <property type="taxonomic scope" value="Eukaryota"/>
</dbReference>
<dbReference type="GO" id="GO:0002143">
    <property type="term" value="P:tRNA wobble position uridine thiolation"/>
    <property type="evidence" value="ECO:0007669"/>
    <property type="project" value="TreeGrafter"/>
</dbReference>
<evidence type="ECO:0000313" key="4">
    <source>
        <dbReference type="Proteomes" id="UP000008983"/>
    </source>
</evidence>
<keyword evidence="2" id="KW-0819">tRNA processing</keyword>
<dbReference type="GO" id="GO:0000049">
    <property type="term" value="F:tRNA binding"/>
    <property type="evidence" value="ECO:0007669"/>
    <property type="project" value="InterPro"/>
</dbReference>
<dbReference type="OMA" id="KQHIIYD"/>
<sequence>RLKLNIIKNENCLVCISGGANSTTLTHLVGNTIYNSQGRKMFFKAELIYIDESVLYENKYKQSNLQKIEELAKKCQLKLNVLHLSDIYNDLFEKIPLINEEQRTLFDQKLIKFLNLFKNVASCQEDIVQFIKTQLYIEYAYKNNFNRIFLGSCGQRLASKIFSLFSKGRGGSADNEIQFIDWVEYEQMKNFFGSESEFQNKIGIGRPLKDFLNKEVLNYLHLNDLLGFLVDRPYYICENNKQNSKLPGFGNIDFIMENFIDNIQENFCSTTHTILHTSEKIIKKFTPKEGILQRCPLCFQFRDQIKNILEIETFDSSLGLIYGGENNEDNTEECLKKKYFESEKIAKTDIRNLILCFGCRRIIQNLNDDKVNFFDSQLLPQRIIDRTNKIAQQINKYQVF</sequence>
<dbReference type="PANTHER" id="PTHR20882">
    <property type="entry name" value="CYTOPLASMIC TRNA 2-THIOLATION PROTEIN 2"/>
    <property type="match status" value="1"/>
</dbReference>
<dbReference type="STRING" id="857967.G0QPK4"/>
<protein>
    <recommendedName>
        <fullName evidence="5">Cytoplasmic tRNA 2-thiolation protein 2</fullName>
    </recommendedName>
</protein>
<evidence type="ECO:0000256" key="1">
    <source>
        <dbReference type="ARBA" id="ARBA00022490"/>
    </source>
</evidence>
<dbReference type="RefSeq" id="XP_004036841.1">
    <property type="nucleotide sequence ID" value="XM_004036793.1"/>
</dbReference>
<evidence type="ECO:0000313" key="3">
    <source>
        <dbReference type="EMBL" id="EGR32855.1"/>
    </source>
</evidence>
<dbReference type="HAMAP" id="MF_03054">
    <property type="entry name" value="CTU2"/>
    <property type="match status" value="1"/>
</dbReference>
<keyword evidence="4" id="KW-1185">Reference proteome</keyword>
<dbReference type="InParanoid" id="G0QPK4"/>
<feature type="non-terminal residue" evidence="3">
    <location>
        <position position="1"/>
    </location>
</feature>